<dbReference type="EMBL" id="CM008049">
    <property type="protein sequence ID" value="PVH47968.1"/>
    <property type="molecule type" value="Genomic_DNA"/>
</dbReference>
<accession>A0A2T8JDI2</accession>
<protein>
    <submittedName>
        <fullName evidence="1">Uncharacterized protein</fullName>
    </submittedName>
</protein>
<name>A0A2T8JDI2_9POAL</name>
<proteinExistence type="predicted"/>
<dbReference type="Proteomes" id="UP000243499">
    <property type="component" value="Chromosome 4"/>
</dbReference>
<organism evidence="1">
    <name type="scientific">Panicum hallii</name>
    <dbReference type="NCBI Taxonomy" id="206008"/>
    <lineage>
        <taxon>Eukaryota</taxon>
        <taxon>Viridiplantae</taxon>
        <taxon>Streptophyta</taxon>
        <taxon>Embryophyta</taxon>
        <taxon>Tracheophyta</taxon>
        <taxon>Spermatophyta</taxon>
        <taxon>Magnoliopsida</taxon>
        <taxon>Liliopsida</taxon>
        <taxon>Poales</taxon>
        <taxon>Poaceae</taxon>
        <taxon>PACMAD clade</taxon>
        <taxon>Panicoideae</taxon>
        <taxon>Panicodae</taxon>
        <taxon>Paniceae</taxon>
        <taxon>Panicinae</taxon>
        <taxon>Panicum</taxon>
        <taxon>Panicum sect. Panicum</taxon>
    </lineage>
</organism>
<dbReference type="AlphaFoldDB" id="A0A2T8JDI2"/>
<dbReference type="Gramene" id="PVH47968">
    <property type="protein sequence ID" value="PVH47968"/>
    <property type="gene ID" value="PAHAL_4G202500"/>
</dbReference>
<reference evidence="1" key="1">
    <citation type="submission" date="2018-04" db="EMBL/GenBank/DDBJ databases">
        <title>WGS assembly of Panicum hallii.</title>
        <authorList>
            <person name="Lovell J."/>
            <person name="Jenkins J."/>
            <person name="Lowry D."/>
            <person name="Mamidi S."/>
            <person name="Sreedasyam A."/>
            <person name="Weng X."/>
            <person name="Barry K."/>
            <person name="Bonette J."/>
            <person name="Campitelli B."/>
            <person name="Daum C."/>
            <person name="Gordon S."/>
            <person name="Gould B."/>
            <person name="Lipzen A."/>
            <person name="Macqueen A."/>
            <person name="Palacio-Mejia J."/>
            <person name="Plott C."/>
            <person name="Shakirov E."/>
            <person name="Shu S."/>
            <person name="Yoshinaga Y."/>
            <person name="Zane M."/>
            <person name="Rokhsar D."/>
            <person name="Grimwood J."/>
            <person name="Schmutz J."/>
            <person name="Juenger T."/>
        </authorList>
    </citation>
    <scope>NUCLEOTIDE SEQUENCE [LARGE SCALE GENOMIC DNA]</scope>
    <source>
        <strain evidence="1">FIL2</strain>
    </source>
</reference>
<sequence>MEYNSNLRFYLVFMLSSLVSNYEIQRGRCDEISFQRKKGIISLLGRQHHQRYCKMHNSMLI</sequence>
<gene>
    <name evidence="1" type="ORF">PAHAL_4G202500</name>
</gene>
<evidence type="ECO:0000313" key="1">
    <source>
        <dbReference type="EMBL" id="PVH47968.1"/>
    </source>
</evidence>